<feature type="domain" description="Chorismate-utilising enzyme C-terminal" evidence="12">
    <location>
        <begin position="620"/>
        <end position="735"/>
    </location>
</feature>
<dbReference type="Pfam" id="PF00425">
    <property type="entry name" value="Chorismate_bind"/>
    <property type="match status" value="2"/>
</dbReference>
<dbReference type="InterPro" id="IPR029062">
    <property type="entry name" value="Class_I_gatase-like"/>
</dbReference>
<evidence type="ECO:0000256" key="6">
    <source>
        <dbReference type="ARBA" id="ARBA00022909"/>
    </source>
</evidence>
<keyword evidence="7" id="KW-0315">Glutamine amidotransferase</keyword>
<comment type="pathway">
    <text evidence="2">Cofactor biosynthesis; tetrahydrofolate biosynthesis; 4-aminobenzoate from chorismate: step 1/2.</text>
</comment>
<dbReference type="GO" id="GO:0046820">
    <property type="term" value="F:4-amino-4-deoxychorismate synthase activity"/>
    <property type="evidence" value="ECO:0007669"/>
    <property type="project" value="UniProtKB-EC"/>
</dbReference>
<reference evidence="14" key="1">
    <citation type="submission" date="2022-07" db="EMBL/GenBank/DDBJ databases">
        <title>Draft genome sequence of Zalerion maritima ATCC 34329, a (micro)plastics degrading marine fungus.</title>
        <authorList>
            <person name="Paco A."/>
            <person name="Goncalves M.F.M."/>
            <person name="Rocha-Santos T.A.P."/>
            <person name="Alves A."/>
        </authorList>
    </citation>
    <scope>NUCLEOTIDE SEQUENCE</scope>
    <source>
        <strain evidence="14">ATCC 34329</strain>
    </source>
</reference>
<dbReference type="Gene3D" id="3.40.50.880">
    <property type="match status" value="1"/>
</dbReference>
<sequence>MAENTDDGEKMVNGSPDHWIRHQRSQRTTPKILFLDAYDSFTNNIVSLLTILLDAEVRIIEIDDEVLLRDDEAWTVELKKYDAVVCGPGPGDPHFDRDVGLMQRVWKQNEDETVPTLGICLGFQSLVTEFGGRVERLRRGLHGRVWRVDAAEEGRRAGGIFDRIQVDQHGKSGFQATLYHSLGVVEVGNAKGSGDGAKIKNANDLVPLAWARGEEGENILMGVRHDRKPFWGLQYHPESVCTDESAHEVLRSWFGEAKKWNEKQGRLVQQSNPDEHPRARRAIRPSLLGDVERTARLKGERHLVGRSKETMWGGTCMNLDGWGVGCKYKAATFPFPRGASVPEIFELLNGVDRQAILLDSSNNAIEDKSSGNPNLDVVRGRYSILALEVDKALRITCQAGRREAWQIHSVSSNVILEHYGESVWQFLADYQHSRRIPLEKVKHVPFAGGFMGYVTYEMGLHDIGVDDFLNKKGNSRWKEPERGHLRPDLCFAWVDRSLVIDHDTGLVTVQCLVREGEGDEKDTGIDEDEDTDMLWIFEAEEWLDGMRQKLQRHDWGQVLPLSEREGNGDARLPRPLPLVYGELDWKEGFKRDMAKEPVSTGNTPRSTTPMPKTVISTPDPKKYEEKVRKCQEYIAKGDSYELCLTEETKFVRPLPDRRDVGAIKRTERFPWELYKELRRKQPAPFASFMRFGDVTMVSASPERFLEYRPRYMPRKLITNGHSSHTHHEKRPRKQLTEEDENIDWVCTMRPMKGTVRKAPSAAYPKGVYAAEEARNILHTEKEIAENLMIVDLVRHDLHGVCGAGKVTVPRLMGVEEYKSVWQMVTVVEGVLSGEGGLEHYTGLDVLAASLPPGSMTGAPKKRSCEILRELEDRRERSMYSGVVGYMDVAGRGDWSVNIRCLFRWDDDVDGNNEIWRAGAGGAVTGLSTAEGETEEMFTKLAGTLGVMRGMYDEMEEIARDG</sequence>
<proteinExistence type="inferred from homology"/>
<evidence type="ECO:0000256" key="3">
    <source>
        <dbReference type="ARBA" id="ARBA00005970"/>
    </source>
</evidence>
<evidence type="ECO:0000259" key="13">
    <source>
        <dbReference type="Pfam" id="PF04715"/>
    </source>
</evidence>
<dbReference type="GO" id="GO:0046656">
    <property type="term" value="P:folic acid biosynthetic process"/>
    <property type="evidence" value="ECO:0007669"/>
    <property type="project" value="UniProtKB-KW"/>
</dbReference>
<dbReference type="CDD" id="cd01743">
    <property type="entry name" value="GATase1_Anthranilate_Synthase"/>
    <property type="match status" value="1"/>
</dbReference>
<evidence type="ECO:0000256" key="1">
    <source>
        <dbReference type="ARBA" id="ARBA00001000"/>
    </source>
</evidence>
<dbReference type="PANTHER" id="PTHR11236">
    <property type="entry name" value="AMINOBENZOATE/ANTHRANILATE SYNTHASE"/>
    <property type="match status" value="1"/>
</dbReference>
<evidence type="ECO:0000256" key="7">
    <source>
        <dbReference type="ARBA" id="ARBA00022962"/>
    </source>
</evidence>
<feature type="compositionally biased region" description="Basic residues" evidence="10">
    <location>
        <begin position="723"/>
        <end position="733"/>
    </location>
</feature>
<dbReference type="EC" id="2.6.1.85" evidence="4"/>
<comment type="catalytic activity">
    <reaction evidence="1">
        <text>chorismate + L-glutamine = 4-amino-4-deoxychorismate + L-glutamate</text>
        <dbReference type="Rhea" id="RHEA:11672"/>
        <dbReference type="ChEBI" id="CHEBI:29748"/>
        <dbReference type="ChEBI" id="CHEBI:29985"/>
        <dbReference type="ChEBI" id="CHEBI:58359"/>
        <dbReference type="ChEBI" id="CHEBI:58406"/>
        <dbReference type="EC" id="2.6.1.85"/>
    </reaction>
</comment>
<feature type="compositionally biased region" description="Polar residues" evidence="10">
    <location>
        <begin position="599"/>
        <end position="616"/>
    </location>
</feature>
<dbReference type="GO" id="GO:0008153">
    <property type="term" value="P:4-aminobenzoate biosynthetic process"/>
    <property type="evidence" value="ECO:0007669"/>
    <property type="project" value="TreeGrafter"/>
</dbReference>
<dbReference type="InterPro" id="IPR017926">
    <property type="entry name" value="GATASE"/>
</dbReference>
<dbReference type="GO" id="GO:0005737">
    <property type="term" value="C:cytoplasm"/>
    <property type="evidence" value="ECO:0007669"/>
    <property type="project" value="TreeGrafter"/>
</dbReference>
<evidence type="ECO:0000256" key="5">
    <source>
        <dbReference type="ARBA" id="ARBA00022679"/>
    </source>
</evidence>
<comment type="similarity">
    <text evidence="3">In the C-terminal section; belongs to the anthranilate synthase component I family.</text>
</comment>
<dbReference type="InterPro" id="IPR015890">
    <property type="entry name" value="Chorismate_C"/>
</dbReference>
<keyword evidence="5" id="KW-0808">Transferase</keyword>
<evidence type="ECO:0000256" key="10">
    <source>
        <dbReference type="SAM" id="MobiDB-lite"/>
    </source>
</evidence>
<organism evidence="14 15">
    <name type="scientific">Zalerion maritima</name>
    <dbReference type="NCBI Taxonomy" id="339359"/>
    <lineage>
        <taxon>Eukaryota</taxon>
        <taxon>Fungi</taxon>
        <taxon>Dikarya</taxon>
        <taxon>Ascomycota</taxon>
        <taxon>Pezizomycotina</taxon>
        <taxon>Sordariomycetes</taxon>
        <taxon>Lulworthiomycetidae</taxon>
        <taxon>Lulworthiales</taxon>
        <taxon>Lulworthiaceae</taxon>
        <taxon>Zalerion</taxon>
    </lineage>
</organism>
<feature type="region of interest" description="Disordered" evidence="10">
    <location>
        <begin position="595"/>
        <end position="620"/>
    </location>
</feature>
<evidence type="ECO:0000313" key="15">
    <source>
        <dbReference type="Proteomes" id="UP001201980"/>
    </source>
</evidence>
<dbReference type="InterPro" id="IPR005801">
    <property type="entry name" value="ADC_synthase"/>
</dbReference>
<keyword evidence="15" id="KW-1185">Reference proteome</keyword>
<dbReference type="EMBL" id="JAKWBI020000023">
    <property type="protein sequence ID" value="KAJ2905854.1"/>
    <property type="molecule type" value="Genomic_DNA"/>
</dbReference>
<accession>A0AAD5S4H6</accession>
<feature type="domain" description="Glutamine amidotransferase" evidence="11">
    <location>
        <begin position="34"/>
        <end position="246"/>
    </location>
</feature>
<dbReference type="SUPFAM" id="SSF52317">
    <property type="entry name" value="Class I glutamine amidotransferase-like"/>
    <property type="match status" value="1"/>
</dbReference>
<evidence type="ECO:0000259" key="12">
    <source>
        <dbReference type="Pfam" id="PF00425"/>
    </source>
</evidence>
<gene>
    <name evidence="14" type="ORF">MKZ38_004102</name>
</gene>
<evidence type="ECO:0000256" key="8">
    <source>
        <dbReference type="ARBA" id="ARBA00031329"/>
    </source>
</evidence>
<name>A0AAD5S4H6_9PEZI</name>
<dbReference type="Pfam" id="PF04715">
    <property type="entry name" value="Anth_synt_I_N"/>
    <property type="match status" value="1"/>
</dbReference>
<dbReference type="InterPro" id="IPR006221">
    <property type="entry name" value="TrpG/PapA_dom"/>
</dbReference>
<dbReference type="InterPro" id="IPR019999">
    <property type="entry name" value="Anth_synth_I-like"/>
</dbReference>
<feature type="domain" description="Chorismate-utilising enzyme C-terminal" evidence="12">
    <location>
        <begin position="746"/>
        <end position="939"/>
    </location>
</feature>
<keyword evidence="6" id="KW-0289">Folate biosynthesis</keyword>
<evidence type="ECO:0000259" key="11">
    <source>
        <dbReference type="Pfam" id="PF00117"/>
    </source>
</evidence>
<evidence type="ECO:0000313" key="14">
    <source>
        <dbReference type="EMBL" id="KAJ2905854.1"/>
    </source>
</evidence>
<dbReference type="AlphaFoldDB" id="A0AAD5S4H6"/>
<dbReference type="PROSITE" id="PS51273">
    <property type="entry name" value="GATASE_TYPE_1"/>
    <property type="match status" value="1"/>
</dbReference>
<evidence type="ECO:0000256" key="9">
    <source>
        <dbReference type="ARBA" id="ARBA00031904"/>
    </source>
</evidence>
<dbReference type="Proteomes" id="UP001201980">
    <property type="component" value="Unassembled WGS sequence"/>
</dbReference>
<dbReference type="Gene3D" id="3.60.120.10">
    <property type="entry name" value="Anthranilate synthase"/>
    <property type="match status" value="1"/>
</dbReference>
<evidence type="ECO:0000256" key="4">
    <source>
        <dbReference type="ARBA" id="ARBA00013139"/>
    </source>
</evidence>
<dbReference type="InterPro" id="IPR006805">
    <property type="entry name" value="Anth_synth_I_N"/>
</dbReference>
<dbReference type="Pfam" id="PF00117">
    <property type="entry name" value="GATase"/>
    <property type="match status" value="1"/>
</dbReference>
<dbReference type="SUPFAM" id="SSF56322">
    <property type="entry name" value="ADC synthase"/>
    <property type="match status" value="1"/>
</dbReference>
<feature type="region of interest" description="Disordered" evidence="10">
    <location>
        <begin position="717"/>
        <end position="736"/>
    </location>
</feature>
<evidence type="ECO:0000256" key="2">
    <source>
        <dbReference type="ARBA" id="ARBA00005009"/>
    </source>
</evidence>
<protein>
    <recommendedName>
        <fullName evidence="4">aminodeoxychorismate synthase</fullName>
        <ecNumber evidence="4">2.6.1.85</ecNumber>
    </recommendedName>
    <alternativeName>
        <fullName evidence="8">Para-aminobenzoate synthase</fullName>
    </alternativeName>
    <alternativeName>
        <fullName evidence="9">p-aminobenzoic acid synthase</fullName>
    </alternativeName>
</protein>
<feature type="domain" description="Anthranilate synthase component I N-terminal" evidence="13">
    <location>
        <begin position="346"/>
        <end position="508"/>
    </location>
</feature>
<dbReference type="GO" id="GO:0000162">
    <property type="term" value="P:L-tryptophan biosynthetic process"/>
    <property type="evidence" value="ECO:0007669"/>
    <property type="project" value="TreeGrafter"/>
</dbReference>
<comment type="caution">
    <text evidence="14">The sequence shown here is derived from an EMBL/GenBank/DDBJ whole genome shotgun (WGS) entry which is preliminary data.</text>
</comment>
<dbReference type="PRINTS" id="PR00097">
    <property type="entry name" value="ANTSNTHASEII"/>
</dbReference>
<dbReference type="PANTHER" id="PTHR11236:SF18">
    <property type="entry name" value="AMINODEOXYCHORISMATE SYNTHASE"/>
    <property type="match status" value="1"/>
</dbReference>